<dbReference type="InterPro" id="IPR001650">
    <property type="entry name" value="Helicase_C-like"/>
</dbReference>
<dbReference type="InterPro" id="IPR005580">
    <property type="entry name" value="DbpA/CsdA_RNA-bd_dom"/>
</dbReference>
<dbReference type="Gene3D" id="3.40.50.300">
    <property type="entry name" value="P-loop containing nucleotide triphosphate hydrolases"/>
    <property type="match status" value="2"/>
</dbReference>
<keyword evidence="11" id="KW-1185">Reference proteome</keyword>
<dbReference type="InterPro" id="IPR011545">
    <property type="entry name" value="DEAD/DEAH_box_helicase_dom"/>
</dbReference>
<dbReference type="InterPro" id="IPR014014">
    <property type="entry name" value="RNA_helicase_DEAD_Q_motif"/>
</dbReference>
<dbReference type="RefSeq" id="WP_207598842.1">
    <property type="nucleotide sequence ID" value="NZ_JAFNJU010000003.1"/>
</dbReference>
<dbReference type="InterPro" id="IPR044742">
    <property type="entry name" value="DEAD/DEAH_RhlB"/>
</dbReference>
<dbReference type="SMART" id="SM00490">
    <property type="entry name" value="HELICc"/>
    <property type="match status" value="1"/>
</dbReference>
<evidence type="ECO:0000259" key="8">
    <source>
        <dbReference type="PROSITE" id="PS51194"/>
    </source>
</evidence>
<dbReference type="SUPFAM" id="SSF52540">
    <property type="entry name" value="P-loop containing nucleoside triphosphate hydrolases"/>
    <property type="match status" value="1"/>
</dbReference>
<evidence type="ECO:0000256" key="6">
    <source>
        <dbReference type="PROSITE-ProRule" id="PRU00552"/>
    </source>
</evidence>
<evidence type="ECO:0000313" key="10">
    <source>
        <dbReference type="EMBL" id="MBO1264323.1"/>
    </source>
</evidence>
<dbReference type="PANTHER" id="PTHR47959">
    <property type="entry name" value="ATP-DEPENDENT RNA HELICASE RHLE-RELATED"/>
    <property type="match status" value="1"/>
</dbReference>
<dbReference type="PROSITE" id="PS51195">
    <property type="entry name" value="Q_MOTIF"/>
    <property type="match status" value="1"/>
</dbReference>
<evidence type="ECO:0000256" key="1">
    <source>
        <dbReference type="ARBA" id="ARBA00022741"/>
    </source>
</evidence>
<dbReference type="InterPro" id="IPR012677">
    <property type="entry name" value="Nucleotide-bd_a/b_plait_sf"/>
</dbReference>
<dbReference type="GO" id="GO:0016787">
    <property type="term" value="F:hydrolase activity"/>
    <property type="evidence" value="ECO:0007669"/>
    <property type="project" value="UniProtKB-KW"/>
</dbReference>
<dbReference type="EMBL" id="JAFNJU010000003">
    <property type="protein sequence ID" value="MBO1264323.1"/>
    <property type="molecule type" value="Genomic_DNA"/>
</dbReference>
<evidence type="ECO:0000313" key="11">
    <source>
        <dbReference type="Proteomes" id="UP000664218"/>
    </source>
</evidence>
<dbReference type="GO" id="GO:0005524">
    <property type="term" value="F:ATP binding"/>
    <property type="evidence" value="ECO:0007669"/>
    <property type="project" value="UniProtKB-KW"/>
</dbReference>
<dbReference type="GO" id="GO:0003676">
    <property type="term" value="F:nucleic acid binding"/>
    <property type="evidence" value="ECO:0007669"/>
    <property type="project" value="InterPro"/>
</dbReference>
<keyword evidence="2" id="KW-0378">Hydrolase</keyword>
<evidence type="ECO:0000256" key="3">
    <source>
        <dbReference type="ARBA" id="ARBA00022806"/>
    </source>
</evidence>
<feature type="domain" description="Helicase C-terminal" evidence="8">
    <location>
        <begin position="226"/>
        <end position="374"/>
    </location>
</feature>
<dbReference type="PROSITE" id="PS51194">
    <property type="entry name" value="HELICASE_CTER"/>
    <property type="match status" value="1"/>
</dbReference>
<dbReference type="InterPro" id="IPR014001">
    <property type="entry name" value="Helicase_ATP-bd"/>
</dbReference>
<keyword evidence="4" id="KW-0067">ATP-binding</keyword>
<organism evidence="10 11">
    <name type="scientific">Proteiniclasticum aestuarii</name>
    <dbReference type="NCBI Taxonomy" id="2817862"/>
    <lineage>
        <taxon>Bacteria</taxon>
        <taxon>Bacillati</taxon>
        <taxon>Bacillota</taxon>
        <taxon>Clostridia</taxon>
        <taxon>Eubacteriales</taxon>
        <taxon>Clostridiaceae</taxon>
        <taxon>Proteiniclasticum</taxon>
    </lineage>
</organism>
<dbReference type="Gene3D" id="3.30.70.330">
    <property type="match status" value="1"/>
</dbReference>
<dbReference type="Proteomes" id="UP000664218">
    <property type="component" value="Unassembled WGS sequence"/>
</dbReference>
<comment type="caution">
    <text evidence="10">The sequence shown here is derived from an EMBL/GenBank/DDBJ whole genome shotgun (WGS) entry which is preliminary data.</text>
</comment>
<reference evidence="10" key="1">
    <citation type="submission" date="2021-03" db="EMBL/GenBank/DDBJ databases">
        <title>Proteiniclasticum marinus sp. nov., isolated from tidal flat sediment.</title>
        <authorList>
            <person name="Namirimu T."/>
            <person name="Yang J.-A."/>
            <person name="Yang S.-H."/>
            <person name="Kim Y.-J."/>
            <person name="Kwon K.K."/>
        </authorList>
    </citation>
    <scope>NUCLEOTIDE SEQUENCE</scope>
    <source>
        <strain evidence="10">SCR006</strain>
    </source>
</reference>
<feature type="domain" description="Helicase ATP-binding" evidence="7">
    <location>
        <begin position="34"/>
        <end position="204"/>
    </location>
</feature>
<proteinExistence type="inferred from homology"/>
<dbReference type="PANTHER" id="PTHR47959:SF1">
    <property type="entry name" value="ATP-DEPENDENT RNA HELICASE DBPA"/>
    <property type="match status" value="1"/>
</dbReference>
<protein>
    <submittedName>
        <fullName evidence="10">DEAD/DEAH box helicase</fullName>
    </submittedName>
</protein>
<feature type="domain" description="DEAD-box RNA helicase Q" evidence="9">
    <location>
        <begin position="3"/>
        <end position="31"/>
    </location>
</feature>
<evidence type="ECO:0000259" key="7">
    <source>
        <dbReference type="PROSITE" id="PS51192"/>
    </source>
</evidence>
<dbReference type="CDD" id="cd00268">
    <property type="entry name" value="DEADc"/>
    <property type="match status" value="1"/>
</dbReference>
<name>A0A939HBK9_9CLOT</name>
<evidence type="ECO:0000256" key="2">
    <source>
        <dbReference type="ARBA" id="ARBA00022801"/>
    </source>
</evidence>
<dbReference type="CDD" id="cd18787">
    <property type="entry name" value="SF2_C_DEAD"/>
    <property type="match status" value="1"/>
</dbReference>
<dbReference type="Pfam" id="PF00270">
    <property type="entry name" value="DEAD"/>
    <property type="match status" value="1"/>
</dbReference>
<feature type="short sequence motif" description="Q motif" evidence="6">
    <location>
        <begin position="3"/>
        <end position="31"/>
    </location>
</feature>
<keyword evidence="1" id="KW-0547">Nucleotide-binding</keyword>
<dbReference type="PROSITE" id="PS51192">
    <property type="entry name" value="HELICASE_ATP_BIND_1"/>
    <property type="match status" value="1"/>
</dbReference>
<comment type="similarity">
    <text evidence="5">Belongs to the DEAD box helicase family.</text>
</comment>
<dbReference type="InterPro" id="IPR050079">
    <property type="entry name" value="DEAD_box_RNA_helicase"/>
</dbReference>
<evidence type="ECO:0000259" key="9">
    <source>
        <dbReference type="PROSITE" id="PS51195"/>
    </source>
</evidence>
<dbReference type="InterPro" id="IPR027417">
    <property type="entry name" value="P-loop_NTPase"/>
</dbReference>
<accession>A0A939HBK9</accession>
<dbReference type="AlphaFoldDB" id="A0A939HBK9"/>
<evidence type="ECO:0000256" key="4">
    <source>
        <dbReference type="ARBA" id="ARBA00022840"/>
    </source>
</evidence>
<dbReference type="SMART" id="SM00487">
    <property type="entry name" value="DEXDc"/>
    <property type="match status" value="1"/>
</dbReference>
<dbReference type="Pfam" id="PF03880">
    <property type="entry name" value="DbpA"/>
    <property type="match status" value="1"/>
</dbReference>
<dbReference type="Pfam" id="PF00271">
    <property type="entry name" value="Helicase_C"/>
    <property type="match status" value="1"/>
</dbReference>
<dbReference type="GO" id="GO:0005829">
    <property type="term" value="C:cytosol"/>
    <property type="evidence" value="ECO:0007669"/>
    <property type="project" value="TreeGrafter"/>
</dbReference>
<evidence type="ECO:0000256" key="5">
    <source>
        <dbReference type="ARBA" id="ARBA00038437"/>
    </source>
</evidence>
<dbReference type="GO" id="GO:0003724">
    <property type="term" value="F:RNA helicase activity"/>
    <property type="evidence" value="ECO:0007669"/>
    <property type="project" value="InterPro"/>
</dbReference>
<gene>
    <name evidence="10" type="ORF">J3A84_04620</name>
</gene>
<keyword evidence="3 10" id="KW-0347">Helicase</keyword>
<sequence>MSRKFTSLNIDSEILKAIESLGFKELTEIQEKVGPVALAGENILGSSSTGSGKTIAFLMPILERTSWEESNANTLILAPSRELALQIKNEYDTLGRYKKLSCVAVFGKQPFQEQISAMKSRHQAISGTPGRVLDHIKRGTIDVSSIKHLIIDEVDELLDRGFTDEVMEIVRHLKNVKQTMMFSATITESVRELASEITSDFRIIEAARDEELNIEALHYELDVKDKWKALLSVIYGRKPQGMIIFVNTKDECDRLQKRLEGANIDALKIHGGMMQEDRLKAMERFKNKEIPYMVATDVASRGIDVSDLDISLSYDFPVEKESYVHRKGRTGRNFKKGLAIYFITEYDLRKVSEVEQYIGSSLGEISHMDYETYRNGKDGFREFQKNLRRNRPRKKVTHTDITKLYINGGKKKKIRPLDIVGTLNAIEGIEPDDIGIIKVLEQGSYIDIMNGKGEIARKGLSERKIKGKSLRVEKARKE</sequence>